<name>A0A3B0XBG0_9ZZZZ</name>
<proteinExistence type="predicted"/>
<organism evidence="1">
    <name type="scientific">hydrothermal vent metagenome</name>
    <dbReference type="NCBI Taxonomy" id="652676"/>
    <lineage>
        <taxon>unclassified sequences</taxon>
        <taxon>metagenomes</taxon>
        <taxon>ecological metagenomes</taxon>
    </lineage>
</organism>
<dbReference type="EMBL" id="UOFG01000051">
    <property type="protein sequence ID" value="VAW58859.1"/>
    <property type="molecule type" value="Genomic_DNA"/>
</dbReference>
<reference evidence="1" key="1">
    <citation type="submission" date="2018-06" db="EMBL/GenBank/DDBJ databases">
        <authorList>
            <person name="Zhirakovskaya E."/>
        </authorList>
    </citation>
    <scope>NUCLEOTIDE SEQUENCE</scope>
</reference>
<protein>
    <recommendedName>
        <fullName evidence="2">YHS domain-containing protein</fullName>
    </recommendedName>
</protein>
<evidence type="ECO:0000313" key="1">
    <source>
        <dbReference type="EMBL" id="VAW58859.1"/>
    </source>
</evidence>
<accession>A0A3B0XBG0</accession>
<dbReference type="AlphaFoldDB" id="A0A3B0XBG0"/>
<gene>
    <name evidence="1" type="ORF">MNBD_GAMMA11-623</name>
</gene>
<evidence type="ECO:0008006" key="2">
    <source>
        <dbReference type="Google" id="ProtNLM"/>
    </source>
</evidence>
<sequence length="127" mass="14502">MSKNTLICSTCGCSLVRLGIASEQAVHYEYHTTPLVFCCKGCLSLFKQASKFYLELTRHTIVCPSCLSEKSISFSIPYKYNDETLYFCHCPYCMVLFKKNPDYYLDRLAGKTDFKGLFSDDPDACCY</sequence>